<dbReference type="Pfam" id="PF00296">
    <property type="entry name" value="Bac_luciferase"/>
    <property type="match status" value="1"/>
</dbReference>
<dbReference type="Gene3D" id="3.20.20.30">
    <property type="entry name" value="Luciferase-like domain"/>
    <property type="match status" value="1"/>
</dbReference>
<dbReference type="PANTHER" id="PTHR43244:SF1">
    <property type="entry name" value="5,10-METHYLENETETRAHYDROMETHANOPTERIN REDUCTASE"/>
    <property type="match status" value="1"/>
</dbReference>
<protein>
    <submittedName>
        <fullName evidence="3">LLM class flavin-dependent oxidoreductase</fullName>
    </submittedName>
</protein>
<dbReference type="SUPFAM" id="SSF51679">
    <property type="entry name" value="Bacterial luciferase-like"/>
    <property type="match status" value="1"/>
</dbReference>
<dbReference type="InterPro" id="IPR011251">
    <property type="entry name" value="Luciferase-like_dom"/>
</dbReference>
<dbReference type="AlphaFoldDB" id="A0A4R5AD49"/>
<evidence type="ECO:0000313" key="3">
    <source>
        <dbReference type="EMBL" id="TDD69180.1"/>
    </source>
</evidence>
<evidence type="ECO:0000259" key="2">
    <source>
        <dbReference type="Pfam" id="PF00296"/>
    </source>
</evidence>
<organism evidence="3 4">
    <name type="scientific">Actinomadura rubrisoli</name>
    <dbReference type="NCBI Taxonomy" id="2530368"/>
    <lineage>
        <taxon>Bacteria</taxon>
        <taxon>Bacillati</taxon>
        <taxon>Actinomycetota</taxon>
        <taxon>Actinomycetes</taxon>
        <taxon>Streptosporangiales</taxon>
        <taxon>Thermomonosporaceae</taxon>
        <taxon>Actinomadura</taxon>
    </lineage>
</organism>
<dbReference type="GO" id="GO:0016705">
    <property type="term" value="F:oxidoreductase activity, acting on paired donors, with incorporation or reduction of molecular oxygen"/>
    <property type="evidence" value="ECO:0007669"/>
    <property type="project" value="InterPro"/>
</dbReference>
<evidence type="ECO:0000256" key="1">
    <source>
        <dbReference type="ARBA" id="ARBA00023002"/>
    </source>
</evidence>
<proteinExistence type="predicted"/>
<feature type="domain" description="Luciferase-like" evidence="2">
    <location>
        <begin position="15"/>
        <end position="176"/>
    </location>
</feature>
<gene>
    <name evidence="3" type="ORF">E1298_37775</name>
</gene>
<dbReference type="InterPro" id="IPR050564">
    <property type="entry name" value="F420-G6PD/mer"/>
</dbReference>
<dbReference type="EMBL" id="SMKU01000327">
    <property type="protein sequence ID" value="TDD69180.1"/>
    <property type="molecule type" value="Genomic_DNA"/>
</dbReference>
<dbReference type="OrthoDB" id="7816697at2"/>
<sequence length="321" mass="33860">MEISCAFATSLDSHEHARIAEGLGYERAWFFDSPALYPDVWMQLCRAGERTDRIGLGPGVVVPALRHPMVTAAAIATLVSLVGPERVAVGVGSGFSGRLALGRRPIPWSQVADYIRVVKALLRGERADWDGAVIEMLHQAGFAPSRPIEVPFLVGAQGPKGVAVAGEVGDGVFSGPVAVPGFGWSAVMTYGTVLEDGEDPGSERALAAAGHAAGMVGHFAVEFGQLDLVPSGRDWAAAYDAVPREHRHLAMHEGHLVAINSYDRPFVTGDLLEALGMALGPAGWREKLALLEQGGATEVVYQPAGPDIPRELETFAAAARG</sequence>
<dbReference type="InterPro" id="IPR036661">
    <property type="entry name" value="Luciferase-like_sf"/>
</dbReference>
<evidence type="ECO:0000313" key="4">
    <source>
        <dbReference type="Proteomes" id="UP000294513"/>
    </source>
</evidence>
<name>A0A4R5AD49_9ACTN</name>
<reference evidence="3 4" key="1">
    <citation type="submission" date="2019-03" db="EMBL/GenBank/DDBJ databases">
        <title>Draft genome sequences of novel Actinobacteria.</title>
        <authorList>
            <person name="Sahin N."/>
            <person name="Ay H."/>
            <person name="Saygin H."/>
        </authorList>
    </citation>
    <scope>NUCLEOTIDE SEQUENCE [LARGE SCALE GENOMIC DNA]</scope>
    <source>
        <strain evidence="3 4">H3C3</strain>
    </source>
</reference>
<dbReference type="PANTHER" id="PTHR43244">
    <property type="match status" value="1"/>
</dbReference>
<comment type="caution">
    <text evidence="3">The sequence shown here is derived from an EMBL/GenBank/DDBJ whole genome shotgun (WGS) entry which is preliminary data.</text>
</comment>
<keyword evidence="4" id="KW-1185">Reference proteome</keyword>
<accession>A0A4R5AD49</accession>
<dbReference type="Proteomes" id="UP000294513">
    <property type="component" value="Unassembled WGS sequence"/>
</dbReference>
<keyword evidence="1" id="KW-0560">Oxidoreductase</keyword>